<keyword evidence="2" id="KW-0012">Acyltransferase</keyword>
<dbReference type="Pfam" id="PF13508">
    <property type="entry name" value="Acetyltransf_7"/>
    <property type="match status" value="1"/>
</dbReference>
<evidence type="ECO:0000313" key="3">
    <source>
        <dbReference type="Proteomes" id="UP001242480"/>
    </source>
</evidence>
<dbReference type="RefSeq" id="WP_307270621.1">
    <property type="nucleotide sequence ID" value="NZ_JAUSVX010000002.1"/>
</dbReference>
<dbReference type="EMBL" id="JAUSVX010000002">
    <property type="protein sequence ID" value="MDQ0468859.1"/>
    <property type="molecule type" value="Genomic_DNA"/>
</dbReference>
<reference evidence="2 3" key="1">
    <citation type="submission" date="2023-07" db="EMBL/GenBank/DDBJ databases">
        <title>Genomic Encyclopedia of Type Strains, Phase IV (KMG-IV): sequencing the most valuable type-strain genomes for metagenomic binning, comparative biology and taxonomic classification.</title>
        <authorList>
            <person name="Goeker M."/>
        </authorList>
    </citation>
    <scope>NUCLEOTIDE SEQUENCE [LARGE SCALE GENOMIC DNA]</scope>
    <source>
        <strain evidence="2 3">DSM 19619</strain>
    </source>
</reference>
<evidence type="ECO:0000313" key="2">
    <source>
        <dbReference type="EMBL" id="MDQ0468859.1"/>
    </source>
</evidence>
<keyword evidence="2" id="KW-0808">Transferase</keyword>
<dbReference type="SUPFAM" id="SSF55729">
    <property type="entry name" value="Acyl-CoA N-acyltransferases (Nat)"/>
    <property type="match status" value="1"/>
</dbReference>
<dbReference type="PROSITE" id="PS51186">
    <property type="entry name" value="GNAT"/>
    <property type="match status" value="1"/>
</dbReference>
<dbReference type="GO" id="GO:0016746">
    <property type="term" value="F:acyltransferase activity"/>
    <property type="evidence" value="ECO:0007669"/>
    <property type="project" value="UniProtKB-KW"/>
</dbReference>
<dbReference type="InterPro" id="IPR016181">
    <property type="entry name" value="Acyl_CoA_acyltransferase"/>
</dbReference>
<protein>
    <submittedName>
        <fullName evidence="2">Acetyltransferase</fullName>
        <ecNumber evidence="2">2.3.1.-</ecNumber>
    </submittedName>
</protein>
<dbReference type="CDD" id="cd04301">
    <property type="entry name" value="NAT_SF"/>
    <property type="match status" value="1"/>
</dbReference>
<feature type="domain" description="N-acetyltransferase" evidence="1">
    <location>
        <begin position="1"/>
        <end position="148"/>
    </location>
</feature>
<dbReference type="Proteomes" id="UP001242480">
    <property type="component" value="Unassembled WGS sequence"/>
</dbReference>
<keyword evidence="3" id="KW-1185">Reference proteome</keyword>
<name>A0ABU0J3P7_9HYPH</name>
<comment type="caution">
    <text evidence="2">The sequence shown here is derived from an EMBL/GenBank/DDBJ whole genome shotgun (WGS) entry which is preliminary data.</text>
</comment>
<organism evidence="2 3">
    <name type="scientific">Labrys wisconsinensis</name>
    <dbReference type="NCBI Taxonomy" id="425677"/>
    <lineage>
        <taxon>Bacteria</taxon>
        <taxon>Pseudomonadati</taxon>
        <taxon>Pseudomonadota</taxon>
        <taxon>Alphaproteobacteria</taxon>
        <taxon>Hyphomicrobiales</taxon>
        <taxon>Xanthobacteraceae</taxon>
        <taxon>Labrys</taxon>
    </lineage>
</organism>
<proteinExistence type="predicted"/>
<gene>
    <name evidence="2" type="ORF">QO011_001859</name>
</gene>
<sequence>MHIRDEEPQDAPAIRAVVAAAFEGHPHGAGTEHLIVDALRARGAMTLSLVAEEVGAILGHVAFSPVTIGAVRQGWYGLGPLAVRPGRQRGGIGQALVRAGLERLAALGAKGCVLVGDPAYYRRFGFRSDPGLAYADVPRVYVLARPFAGETPRGSIDYDPAFAVTA</sequence>
<dbReference type="Gene3D" id="3.40.630.30">
    <property type="match status" value="1"/>
</dbReference>
<dbReference type="EC" id="2.3.1.-" evidence="2"/>
<dbReference type="InterPro" id="IPR000182">
    <property type="entry name" value="GNAT_dom"/>
</dbReference>
<accession>A0ABU0J3P7</accession>
<evidence type="ECO:0000259" key="1">
    <source>
        <dbReference type="PROSITE" id="PS51186"/>
    </source>
</evidence>